<feature type="domain" description="FMP27 SW motif-containing RBG unit" evidence="3">
    <location>
        <begin position="1172"/>
        <end position="1276"/>
    </location>
</feature>
<dbReference type="SMART" id="SM01215">
    <property type="entry name" value="Fmp27_SW"/>
    <property type="match status" value="1"/>
</dbReference>
<dbReference type="PANTHER" id="PTHR15678">
    <property type="entry name" value="ANTIGEN MLAA-22-RELATED"/>
    <property type="match status" value="1"/>
</dbReference>
<feature type="compositionally biased region" description="Acidic residues" evidence="1">
    <location>
        <begin position="2469"/>
        <end position="2481"/>
    </location>
</feature>
<feature type="compositionally biased region" description="Low complexity" evidence="1">
    <location>
        <begin position="738"/>
        <end position="748"/>
    </location>
</feature>
<comment type="caution">
    <text evidence="5">The sequence shown here is derived from an EMBL/GenBank/DDBJ whole genome shotgun (WGS) entry which is preliminary data.</text>
</comment>
<dbReference type="InterPro" id="IPR019449">
    <property type="entry name" value="FMP27_WPPW_RBG"/>
</dbReference>
<dbReference type="EMBL" id="BTFZ01000002">
    <property type="protein sequence ID" value="GMM34504.1"/>
    <property type="molecule type" value="Genomic_DNA"/>
</dbReference>
<dbReference type="SMART" id="SM01214">
    <property type="entry name" value="Fmp27_GFWDK"/>
    <property type="match status" value="1"/>
</dbReference>
<dbReference type="SMART" id="SM01216">
    <property type="entry name" value="Fmp27_WPPW"/>
    <property type="match status" value="1"/>
</dbReference>
<feature type="domain" description="FMP27/BLTP2/Hobbit GFWDK motif-containing RBG unit" evidence="2">
    <location>
        <begin position="1294"/>
        <end position="1444"/>
    </location>
</feature>
<name>A0AAV5QIP8_9ASCO</name>
<reference evidence="5 6" key="1">
    <citation type="journal article" date="2023" name="Elife">
        <title>Identification of key yeast species and microbe-microbe interactions impacting larval growth of Drosophila in the wild.</title>
        <authorList>
            <person name="Mure A."/>
            <person name="Sugiura Y."/>
            <person name="Maeda R."/>
            <person name="Honda K."/>
            <person name="Sakurai N."/>
            <person name="Takahashi Y."/>
            <person name="Watada M."/>
            <person name="Katoh T."/>
            <person name="Gotoh A."/>
            <person name="Gotoh Y."/>
            <person name="Taniguchi I."/>
            <person name="Nakamura K."/>
            <person name="Hayashi T."/>
            <person name="Katayama T."/>
            <person name="Uemura T."/>
            <person name="Hattori Y."/>
        </authorList>
    </citation>
    <scope>NUCLEOTIDE SEQUENCE [LARGE SCALE GENOMIC DNA]</scope>
    <source>
        <strain evidence="5 6">SC-9</strain>
    </source>
</reference>
<feature type="domain" description="FMP27 WPPW motif-containing RBG unit" evidence="4">
    <location>
        <begin position="1710"/>
        <end position="2144"/>
    </location>
</feature>
<evidence type="ECO:0000259" key="2">
    <source>
        <dbReference type="SMART" id="SM01214"/>
    </source>
</evidence>
<evidence type="ECO:0000259" key="4">
    <source>
        <dbReference type="SMART" id="SM01216"/>
    </source>
</evidence>
<proteinExistence type="predicted"/>
<keyword evidence="6" id="KW-1185">Reference proteome</keyword>
<evidence type="ECO:0000313" key="6">
    <source>
        <dbReference type="Proteomes" id="UP001360560"/>
    </source>
</evidence>
<evidence type="ECO:0000256" key="1">
    <source>
        <dbReference type="SAM" id="MobiDB-lite"/>
    </source>
</evidence>
<dbReference type="InterPro" id="IPR019441">
    <property type="entry name" value="FMP27/BLTP2/Hobbit_GFWDK_RBG"/>
</dbReference>
<dbReference type="RefSeq" id="XP_064851504.1">
    <property type="nucleotide sequence ID" value="XM_064995432.1"/>
</dbReference>
<feature type="region of interest" description="Disordered" evidence="1">
    <location>
        <begin position="2454"/>
        <end position="2481"/>
    </location>
</feature>
<evidence type="ECO:0000259" key="3">
    <source>
        <dbReference type="SMART" id="SM01215"/>
    </source>
</evidence>
<sequence length="2687" mass="309496">MSWIKLKNVSIGVFRTYLNCFSRSQKLLVFHFSNIAFQLNIDDIKKSNLKDEKATKGSFPKISKHGFIRLLLNYFPGFTIYLRDIEITITSKFCNDILRIKLEQVKINTEFHKNRGTLGDSGWLIHHYFLISNLQVKSSKPNSETVDLFKNFVINLDYFYSQKDLKISNINANFANQSLELPIYTFLALIIDFIPKSNIQSDSPMLFSHPSYESVTEKGKQADFMISDKLNDFIDHLTHKLQAITDSCDLFNELNITLSNICIDQFYLFFLFLEKKHYSKVFKMLDDDDMCLLTQIYFQLRLQKFTIGFNKLSKESPGYELSFAINDSPVQFISSLMKLQLIMFYKFNGDEKRLELFQVPNINFSVQTNAAIQTLKVLLKSKKMTSAVVKASSHASSPTFELNSFYLGVLLRNTKQIKCICESFINSKEQKKAPISKNDSIIKYFYSSISKFLPQIFFKVTIEDTILLVKFIDSENGIMRTVSLNMNFISFEINSKKKSFHHNSQIIQSSLFSKFEISGIRVSYQQRCVRTDDEDLVVVLDATDDEMDSNFDFVNLSEEIGLVEYLVLKVSLEDLKNMKLSTFCSIETIFIDLSNMVVLKGLSEILNNMHATHNHYNHFNKEMLAKYTRLCVQLGNRGFFASLRDDEFPKQKELSKSYFFQPLPEYLKEIKILVTDCNCILGSRSVLIPKEVINELKFVSENETIKNSLRKIVFELDSWSLSLVNAPKVAGDERRPSRSTSDTLNSSSVEMSSILGQHESDSDDENLSAKTGSVDNYWNMQMKAQNIGVDIICCDPRNFQRNRDKTAEDKSSMNKKNYNLMNIRCLKIPKVKGILSSVCNVSEVSTNDYLKLVVEIEEIDFIFSGFSHFIFISSISLVRNTIFSYLNHFPKPKKVQKSSFVSKLSDLLVTEINVKTFDMIIHFPLDLKMKIQSLDTLIKFDSRFKESNITASIFRICVQSPTIRNYWERLLIINAFDCDLDLKNLKEFNRLRVEGESNLGMNELLVGAVNFLSARLTIPFNFIIHRIFDNFGILKKIVKQLNYSFKKNSPENILNPEFCTPSVLPKIKISTQKFLMNMDDDPFESQLAYICQIGLSEQRERMSKLEYFVQNVKARKFINKEYTIKKTSCFGLEVSDSENIFGYDSGKLWRKSKCDDSKQVSYHDQHLKETFSKLEILQRNFSKSWVNRVQTYRQKFNKEIRKNSEYLWRLVTSESLSKKFNKRIWEGFFLGPPLMSVIVEDVDLTLSSVDFDMSELPQYLYGVGKGIPLDSQYQMMIPLHIDFKFGEFRSHLRDYPLPFVYIPFSKEGISHRITGNVVISEEFVHQKENINMVFAPLVPSCEKADSDPYYSLSIPKTLASVKTFMNLNIEVNSHKSTRFTWGSSYQPAIQQVMLNFDGFTKPPLDPSDKVGFWDKLRANIHGRVNFKLNALDIVFKGSRDPYKMLNPDAGFMLSFSDNVVLDVNKDDNPKEFIVVTSNKIRWVAPNLISEPLLIWSRSSKDSVFLPASRDLNINNLSGFYLSDDGTTEFGSNINDVIQEFYEKIVINLSADSTNPVMFKCGVMFERNTYDGSGRTDQFVPHYTVQLKNPKFVKDPNYDAYKGFRSHYIHMALSLTSLDGQGKCYNSVHLSPNVFSSFFKWWKLFSGNMSLPVRHGKIFGPTKASKKFSVYLSTIKYQFLLSPVYACHVYSDELNNNNVHDGDLDSSQSVGLKGKFDTLKIDLHQRKQQTVIHREILNTTKKTMKMKFNIGEIDLEGVDVRIVNAIFSSKEHTDNKDKVNMKTFDDDSSWFDLNDFEELGFPSIKGLNPSIRVSPLMFAPRMMYFRQLKESECESEVPFGNEPSHDCVLSKKNSSIEAQIELTKTRIEELKKQSLNNHKDGHNLENILEEVAKNYEVLLSIKNGTDDSSTSEAIRKIVMLQNTGDEVAFNNRFIIHNMLLKWNCNNRDFLYKYFHWLKYHKAISHYMTNDAISSMSEIIDNKLFDPSAASLASSKSFGFKNTLTKQVSTDIGYCEKSLGSFDEDIRYVSSSNLFYNDDYLIKLVSPQIQLIDEDSNDACMLVVAPSIEMKVISINQKRLKSAGDDSETLEYSDVVETRIGSLIHEANIFAFYKEDVVENSSLYFSTNSYGTKNSNWPPWLGVELCTNGTILKDNMMLEKTSMMLRYDTIGNTLKAESEEDPEKRRNSITFNVPQVIINCDSRQYTTMYSLVWDLLIYSEPSLKEMSSKLEKLAMKISLDNASDLLKKVRQIQKDINILDNLEKSFTTRSNLLNNEEKKQLSLVKSEKSELLEDLYTSMQTIALGGSQNKNIGDQVEWSIRADSIICHMLLAKRKPFIDVALSNSRFKRRENSDMSNENILQIGMIQGFNLAADTYYQEMLTPFYEASTAAPKESVQKPEDLITIKWSMRKPVGGIKILKYFYIFLQPIKLQLDQETGSQILEYIFQNEKLKWDTNKKSPIKRNPGKGDEASTEVDFDDFSSDSEESLSDELKVNKRSKKSSFSSLRTKNDGNNQNLLNPFQKTYRNTSQGSLNLSNYERSINSNIDREDKDVDEMMERAGNNMNIESFKLDSCVLCISYKGEGKQKIVSVNNFVIKLPNVIIQQRILSLFEISMFLKKVVIKSLLQHSGKLIKNKLKYNHMEKIKQPLMQLTQYNRFVSIQELKGERVGVENERKDGEEAKENGEVNR</sequence>
<protein>
    <submittedName>
        <fullName evidence="5">Fmp27 protein</fullName>
    </submittedName>
</protein>
<feature type="region of interest" description="Disordered" evidence="1">
    <location>
        <begin position="2501"/>
        <end position="2520"/>
    </location>
</feature>
<dbReference type="GeneID" id="90072483"/>
<dbReference type="InterPro" id="IPR045167">
    <property type="entry name" value="Hobbit"/>
</dbReference>
<feature type="compositionally biased region" description="Polar residues" evidence="1">
    <location>
        <begin position="2509"/>
        <end position="2520"/>
    </location>
</feature>
<accession>A0AAV5QIP8</accession>
<gene>
    <name evidence="5" type="ORF">DASC09_018290</name>
</gene>
<organism evidence="5 6">
    <name type="scientific">Saccharomycopsis crataegensis</name>
    <dbReference type="NCBI Taxonomy" id="43959"/>
    <lineage>
        <taxon>Eukaryota</taxon>
        <taxon>Fungi</taxon>
        <taxon>Dikarya</taxon>
        <taxon>Ascomycota</taxon>
        <taxon>Saccharomycotina</taxon>
        <taxon>Saccharomycetes</taxon>
        <taxon>Saccharomycopsidaceae</taxon>
        <taxon>Saccharomycopsis</taxon>
    </lineage>
</organism>
<dbReference type="InterPro" id="IPR019415">
    <property type="entry name" value="FMP27_SW_RBG"/>
</dbReference>
<dbReference type="PANTHER" id="PTHR15678:SF15">
    <property type="entry name" value="PROTEIN FMP27, MITOCHONDRIAL"/>
    <property type="match status" value="1"/>
</dbReference>
<evidence type="ECO:0000313" key="5">
    <source>
        <dbReference type="EMBL" id="GMM34504.1"/>
    </source>
</evidence>
<feature type="region of interest" description="Disordered" evidence="1">
    <location>
        <begin position="730"/>
        <end position="750"/>
    </location>
</feature>
<dbReference type="Pfam" id="PF10344">
    <property type="entry name" value="Hobbit"/>
    <property type="match status" value="1"/>
</dbReference>
<dbReference type="Proteomes" id="UP001360560">
    <property type="component" value="Unassembled WGS sequence"/>
</dbReference>